<dbReference type="Pfam" id="PF00387">
    <property type="entry name" value="PI-PLC-Y"/>
    <property type="match status" value="1"/>
</dbReference>
<protein>
    <recommendedName>
        <fullName evidence="7">Phosphoinositide phospholipase C</fullName>
        <ecNumber evidence="7">3.1.4.11</ecNumber>
    </recommendedName>
</protein>
<dbReference type="SMART" id="SM00149">
    <property type="entry name" value="PLCYc"/>
    <property type="match status" value="1"/>
</dbReference>
<keyword evidence="12" id="KW-1185">Reference proteome</keyword>
<dbReference type="SUPFAM" id="SSF51695">
    <property type="entry name" value="PLC-like phosphodiesterases"/>
    <property type="match status" value="1"/>
</dbReference>
<evidence type="ECO:0000256" key="4">
    <source>
        <dbReference type="ARBA" id="ARBA00023098"/>
    </source>
</evidence>
<dbReference type="InterPro" id="IPR035892">
    <property type="entry name" value="C2_domain_sf"/>
</dbReference>
<gene>
    <name evidence="11" type="ORF">K461DRAFT_233938</name>
</gene>
<evidence type="ECO:0000256" key="5">
    <source>
        <dbReference type="ARBA" id="ARBA00023224"/>
    </source>
</evidence>
<feature type="domain" description="PI-PLC Y-box" evidence="10">
    <location>
        <begin position="248"/>
        <end position="361"/>
    </location>
</feature>
<dbReference type="AlphaFoldDB" id="A0A9P4IPM9"/>
<feature type="region of interest" description="Disordered" evidence="8">
    <location>
        <begin position="411"/>
        <end position="443"/>
    </location>
</feature>
<evidence type="ECO:0000256" key="6">
    <source>
        <dbReference type="ARBA" id="ARBA00059664"/>
    </source>
</evidence>
<dbReference type="CDD" id="cd00275">
    <property type="entry name" value="C2_PLC_like"/>
    <property type="match status" value="1"/>
</dbReference>
<dbReference type="PRINTS" id="PR00390">
    <property type="entry name" value="PHPHLIPASEC"/>
</dbReference>
<keyword evidence="2 7" id="KW-0378">Hydrolase</keyword>
<comment type="catalytic activity">
    <reaction evidence="1 7">
        <text>a 1,2-diacyl-sn-glycero-3-phospho-(1D-myo-inositol-4,5-bisphosphate) + H2O = 1D-myo-inositol 1,4,5-trisphosphate + a 1,2-diacyl-sn-glycerol + H(+)</text>
        <dbReference type="Rhea" id="RHEA:33179"/>
        <dbReference type="ChEBI" id="CHEBI:15377"/>
        <dbReference type="ChEBI" id="CHEBI:15378"/>
        <dbReference type="ChEBI" id="CHEBI:17815"/>
        <dbReference type="ChEBI" id="CHEBI:58456"/>
        <dbReference type="ChEBI" id="CHEBI:203600"/>
        <dbReference type="EC" id="3.1.4.11"/>
    </reaction>
</comment>
<feature type="region of interest" description="Disordered" evidence="8">
    <location>
        <begin position="212"/>
        <end position="238"/>
    </location>
</feature>
<feature type="domain" description="C2" evidence="9">
    <location>
        <begin position="357"/>
        <end position="500"/>
    </location>
</feature>
<evidence type="ECO:0000256" key="8">
    <source>
        <dbReference type="SAM" id="MobiDB-lite"/>
    </source>
</evidence>
<evidence type="ECO:0000256" key="7">
    <source>
        <dbReference type="RuleBase" id="RU361133"/>
    </source>
</evidence>
<feature type="compositionally biased region" description="Low complexity" evidence="8">
    <location>
        <begin position="212"/>
        <end position="224"/>
    </location>
</feature>
<dbReference type="SMART" id="SM00148">
    <property type="entry name" value="PLCXc"/>
    <property type="match status" value="1"/>
</dbReference>
<keyword evidence="5" id="KW-0807">Transducer</keyword>
<evidence type="ECO:0000256" key="1">
    <source>
        <dbReference type="ARBA" id="ARBA00001195"/>
    </source>
</evidence>
<dbReference type="InterPro" id="IPR000008">
    <property type="entry name" value="C2_dom"/>
</dbReference>
<dbReference type="InterPro" id="IPR001192">
    <property type="entry name" value="PI-PLC_fam"/>
</dbReference>
<dbReference type="PANTHER" id="PTHR10336:SF82">
    <property type="entry name" value="PHOSPHOINOSITIDE PHOSPHOLIPASE C"/>
    <property type="match status" value="1"/>
</dbReference>
<dbReference type="Pfam" id="PF00388">
    <property type="entry name" value="PI-PLC-X"/>
    <property type="match status" value="1"/>
</dbReference>
<dbReference type="Proteomes" id="UP000799439">
    <property type="component" value="Unassembled WGS sequence"/>
</dbReference>
<dbReference type="PROSITE" id="PS50008">
    <property type="entry name" value="PIPLC_Y_DOMAIN"/>
    <property type="match status" value="1"/>
</dbReference>
<dbReference type="InterPro" id="IPR001711">
    <property type="entry name" value="PLipase_C_Pinositol-sp_Y"/>
</dbReference>
<dbReference type="EC" id="3.1.4.11" evidence="7"/>
<evidence type="ECO:0000259" key="9">
    <source>
        <dbReference type="PROSITE" id="PS50004"/>
    </source>
</evidence>
<sequence>MVFSKSISDYVHKLGVDPHAINSSDGDAQAPAVALDTHHPLSHYFISSSHNTYLSGNQLYGKATPEAYQKVLERGCRCIEIDVWDGEEFSSDSSSDDNTHKKPAVVDRVKKWRPDRIEPRVLHGHTATKECSFRDVVETIGLYAFKTSDMPLIVSLEIHTTHDQQLIMVEIMKEYWSDYLVENTGFDNSTALPDLEALRKKILIKVKYSDPSTTSAKTASPPTTKRSDSSGDESQAVSVSKGKIVAELGSMGVYTRSCHFSSFDQPEARYPTHVFSLSEQKISSISAKDPDKLFRHNKDYMLRAYPKGSRITSSNLDPAPFWRLGVQIAALNWQYLNEGMMLNYAMFNGTGGYVLKPAGYRNPSSHTMEKAAETGTLNLTIEVFSGQNLVPDHKKLKAYIKCELHVEEDEDVKGKGLPDDGQAKEGQYKQKTSSAKESRDPDFGGQKLNFANIRHVTEDLTFVRFKVMHDISFHRDELVGWACYRLKRLREGVRLIHLLDDEGNPTEGKLLVRVSKKFVPK</sequence>
<dbReference type="InterPro" id="IPR000909">
    <property type="entry name" value="PLipase_C_PInositol-sp_X_dom"/>
</dbReference>
<keyword evidence="3 7" id="KW-0442">Lipid degradation</keyword>
<keyword evidence="4 7" id="KW-0443">Lipid metabolism</keyword>
<dbReference type="SUPFAM" id="SSF49562">
    <property type="entry name" value="C2 domain (Calcium/lipid-binding domain, CaLB)"/>
    <property type="match status" value="1"/>
</dbReference>
<evidence type="ECO:0000313" key="11">
    <source>
        <dbReference type="EMBL" id="KAF2147787.1"/>
    </source>
</evidence>
<organism evidence="11 12">
    <name type="scientific">Myriangium duriaei CBS 260.36</name>
    <dbReference type="NCBI Taxonomy" id="1168546"/>
    <lineage>
        <taxon>Eukaryota</taxon>
        <taxon>Fungi</taxon>
        <taxon>Dikarya</taxon>
        <taxon>Ascomycota</taxon>
        <taxon>Pezizomycotina</taxon>
        <taxon>Dothideomycetes</taxon>
        <taxon>Dothideomycetidae</taxon>
        <taxon>Myriangiales</taxon>
        <taxon>Myriangiaceae</taxon>
        <taxon>Myriangium</taxon>
    </lineage>
</organism>
<reference evidence="11" key="1">
    <citation type="journal article" date="2020" name="Stud. Mycol.">
        <title>101 Dothideomycetes genomes: a test case for predicting lifestyles and emergence of pathogens.</title>
        <authorList>
            <person name="Haridas S."/>
            <person name="Albert R."/>
            <person name="Binder M."/>
            <person name="Bloem J."/>
            <person name="Labutti K."/>
            <person name="Salamov A."/>
            <person name="Andreopoulos B."/>
            <person name="Baker S."/>
            <person name="Barry K."/>
            <person name="Bills G."/>
            <person name="Bluhm B."/>
            <person name="Cannon C."/>
            <person name="Castanera R."/>
            <person name="Culley D."/>
            <person name="Daum C."/>
            <person name="Ezra D."/>
            <person name="Gonzalez J."/>
            <person name="Henrissat B."/>
            <person name="Kuo A."/>
            <person name="Liang C."/>
            <person name="Lipzen A."/>
            <person name="Lutzoni F."/>
            <person name="Magnuson J."/>
            <person name="Mondo S."/>
            <person name="Nolan M."/>
            <person name="Ohm R."/>
            <person name="Pangilinan J."/>
            <person name="Park H.-J."/>
            <person name="Ramirez L."/>
            <person name="Alfaro M."/>
            <person name="Sun H."/>
            <person name="Tritt A."/>
            <person name="Yoshinaga Y."/>
            <person name="Zwiers L.-H."/>
            <person name="Turgeon B."/>
            <person name="Goodwin S."/>
            <person name="Spatafora J."/>
            <person name="Crous P."/>
            <person name="Grigoriev I."/>
        </authorList>
    </citation>
    <scope>NUCLEOTIDE SEQUENCE</scope>
    <source>
        <strain evidence="11">CBS 260.36</strain>
    </source>
</reference>
<dbReference type="SMART" id="SM00239">
    <property type="entry name" value="C2"/>
    <property type="match status" value="1"/>
</dbReference>
<dbReference type="Gene3D" id="3.20.20.190">
    <property type="entry name" value="Phosphatidylinositol (PI) phosphodiesterase"/>
    <property type="match status" value="1"/>
</dbReference>
<dbReference type="Gene3D" id="2.60.40.150">
    <property type="entry name" value="C2 domain"/>
    <property type="match status" value="1"/>
</dbReference>
<dbReference type="PANTHER" id="PTHR10336">
    <property type="entry name" value="PHOSPHOINOSITIDE-SPECIFIC PHOSPHOLIPASE C FAMILY PROTEIN"/>
    <property type="match status" value="1"/>
</dbReference>
<dbReference type="Pfam" id="PF00168">
    <property type="entry name" value="C2"/>
    <property type="match status" value="1"/>
</dbReference>
<dbReference type="CDD" id="cd08598">
    <property type="entry name" value="PI-PLC1c_yeast"/>
    <property type="match status" value="1"/>
</dbReference>
<dbReference type="PROSITE" id="PS50004">
    <property type="entry name" value="C2"/>
    <property type="match status" value="1"/>
</dbReference>
<dbReference type="EMBL" id="ML996095">
    <property type="protein sequence ID" value="KAF2147787.1"/>
    <property type="molecule type" value="Genomic_DNA"/>
</dbReference>
<dbReference type="OrthoDB" id="269822at2759"/>
<dbReference type="FunFam" id="3.20.20.190:FF:000039">
    <property type="entry name" value="Phosphoinositide phospholipase C"/>
    <property type="match status" value="1"/>
</dbReference>
<name>A0A9P4IPM9_9PEZI</name>
<evidence type="ECO:0000313" key="12">
    <source>
        <dbReference type="Proteomes" id="UP000799439"/>
    </source>
</evidence>
<accession>A0A9P4IPM9</accession>
<dbReference type="GO" id="GO:0051209">
    <property type="term" value="P:release of sequestered calcium ion into cytosol"/>
    <property type="evidence" value="ECO:0007669"/>
    <property type="project" value="TreeGrafter"/>
</dbReference>
<comment type="function">
    <text evidence="6">The production of the second messenger molecules diacylglycerol (DAG) and inositol 1,4,5-trisphosphate (IP3) is mediated by activated phosphatidylinositol-specific phospholipase C enzymes.</text>
</comment>
<proteinExistence type="predicted"/>
<comment type="caution">
    <text evidence="11">The sequence shown here is derived from an EMBL/GenBank/DDBJ whole genome shotgun (WGS) entry which is preliminary data.</text>
</comment>
<dbReference type="InterPro" id="IPR017946">
    <property type="entry name" value="PLC-like_Pdiesterase_TIM-brl"/>
</dbReference>
<dbReference type="GO" id="GO:0016042">
    <property type="term" value="P:lipid catabolic process"/>
    <property type="evidence" value="ECO:0007669"/>
    <property type="project" value="UniProtKB-KW"/>
</dbReference>
<dbReference type="GO" id="GO:0048015">
    <property type="term" value="P:phosphatidylinositol-mediated signaling"/>
    <property type="evidence" value="ECO:0007669"/>
    <property type="project" value="TreeGrafter"/>
</dbReference>
<evidence type="ECO:0000256" key="3">
    <source>
        <dbReference type="ARBA" id="ARBA00022963"/>
    </source>
</evidence>
<feature type="compositionally biased region" description="Basic and acidic residues" evidence="8">
    <location>
        <begin position="412"/>
        <end position="442"/>
    </location>
</feature>
<evidence type="ECO:0000259" key="10">
    <source>
        <dbReference type="PROSITE" id="PS50008"/>
    </source>
</evidence>
<dbReference type="GO" id="GO:0004435">
    <property type="term" value="F:phosphatidylinositol-4,5-bisphosphate phospholipase C activity"/>
    <property type="evidence" value="ECO:0007669"/>
    <property type="project" value="UniProtKB-EC"/>
</dbReference>
<dbReference type="PROSITE" id="PS50007">
    <property type="entry name" value="PIPLC_X_DOMAIN"/>
    <property type="match status" value="1"/>
</dbReference>
<evidence type="ECO:0000256" key="2">
    <source>
        <dbReference type="ARBA" id="ARBA00022801"/>
    </source>
</evidence>